<evidence type="ECO:0000256" key="6">
    <source>
        <dbReference type="ARBA" id="ARBA00023186"/>
    </source>
</evidence>
<dbReference type="InterPro" id="IPR037041">
    <property type="entry name" value="Trigger_fac_C_sf"/>
</dbReference>
<dbReference type="InterPro" id="IPR008881">
    <property type="entry name" value="Trigger_fac_ribosome-bd_bac"/>
</dbReference>
<gene>
    <name evidence="10 14" type="primary">tig</name>
    <name evidence="14" type="ORF">SCD90_05450</name>
</gene>
<dbReference type="InterPro" id="IPR001179">
    <property type="entry name" value="PPIase_FKBP_dom"/>
</dbReference>
<evidence type="ECO:0000259" key="13">
    <source>
        <dbReference type="PROSITE" id="PS50059"/>
    </source>
</evidence>
<dbReference type="EC" id="5.2.1.8" evidence="3 10"/>
<evidence type="ECO:0000256" key="2">
    <source>
        <dbReference type="ARBA" id="ARBA00005464"/>
    </source>
</evidence>
<dbReference type="Gene3D" id="3.30.70.1050">
    <property type="entry name" value="Trigger factor ribosome-binding domain"/>
    <property type="match status" value="1"/>
</dbReference>
<dbReference type="PIRSF" id="PIRSF003095">
    <property type="entry name" value="Trigger_factor"/>
    <property type="match status" value="1"/>
</dbReference>
<organism evidence="14 15">
    <name type="scientific">Terrihabitans rhizophilus</name>
    <dbReference type="NCBI Taxonomy" id="3092662"/>
    <lineage>
        <taxon>Bacteria</taxon>
        <taxon>Pseudomonadati</taxon>
        <taxon>Pseudomonadota</taxon>
        <taxon>Alphaproteobacteria</taxon>
        <taxon>Hyphomicrobiales</taxon>
        <taxon>Terrihabitans</taxon>
    </lineage>
</organism>
<dbReference type="GO" id="GO:0003755">
    <property type="term" value="F:peptidyl-prolyl cis-trans isomerase activity"/>
    <property type="evidence" value="ECO:0007669"/>
    <property type="project" value="UniProtKB-EC"/>
</dbReference>
<dbReference type="RefSeq" id="WP_319843614.1">
    <property type="nucleotide sequence ID" value="NZ_JAXAFJ010000002.1"/>
</dbReference>
<comment type="function">
    <text evidence="8 10">Involved in protein export. Acts as a chaperone by maintaining the newly synthesized protein in an open conformation. Functions as a peptidyl-prolyl cis-trans isomerase.</text>
</comment>
<evidence type="ECO:0000256" key="12">
    <source>
        <dbReference type="RuleBase" id="RU003914"/>
    </source>
</evidence>
<evidence type="ECO:0000256" key="10">
    <source>
        <dbReference type="HAMAP-Rule" id="MF_00303"/>
    </source>
</evidence>
<dbReference type="HAMAP" id="MF_00303">
    <property type="entry name" value="Trigger_factor_Tig"/>
    <property type="match status" value="1"/>
</dbReference>
<dbReference type="SUPFAM" id="SSF102735">
    <property type="entry name" value="Trigger factor ribosome-binding domain"/>
    <property type="match status" value="1"/>
</dbReference>
<evidence type="ECO:0000256" key="8">
    <source>
        <dbReference type="ARBA" id="ARBA00024849"/>
    </source>
</evidence>
<dbReference type="Proteomes" id="UP001274321">
    <property type="component" value="Unassembled WGS sequence"/>
</dbReference>
<evidence type="ECO:0000256" key="7">
    <source>
        <dbReference type="ARBA" id="ARBA00023235"/>
    </source>
</evidence>
<keyword evidence="5 10" id="KW-0697">Rotamase</keyword>
<dbReference type="Pfam" id="PF05697">
    <property type="entry name" value="Trigger_N"/>
    <property type="match status" value="1"/>
</dbReference>
<evidence type="ECO:0000256" key="5">
    <source>
        <dbReference type="ARBA" id="ARBA00023110"/>
    </source>
</evidence>
<keyword evidence="15" id="KW-1185">Reference proteome</keyword>
<dbReference type="Gene3D" id="1.10.3120.10">
    <property type="entry name" value="Trigger factor, C-terminal domain"/>
    <property type="match status" value="1"/>
</dbReference>
<dbReference type="Gene3D" id="3.10.50.40">
    <property type="match status" value="1"/>
</dbReference>
<proteinExistence type="inferred from homology"/>
<dbReference type="EMBL" id="JAXAFJ010000002">
    <property type="protein sequence ID" value="MDX6805502.1"/>
    <property type="molecule type" value="Genomic_DNA"/>
</dbReference>
<dbReference type="PANTHER" id="PTHR30560:SF3">
    <property type="entry name" value="TRIGGER FACTOR-LIKE PROTEIN TIG, CHLOROPLASTIC"/>
    <property type="match status" value="1"/>
</dbReference>
<keyword evidence="10 12" id="KW-0132">Cell division</keyword>
<comment type="subcellular location">
    <subcellularLocation>
        <location evidence="10">Cytoplasm</location>
    </subcellularLocation>
    <text evidence="10">About half TF is bound to the ribosome near the polypeptide exit tunnel while the other half is free in the cytoplasm.</text>
</comment>
<dbReference type="InterPro" id="IPR036611">
    <property type="entry name" value="Trigger_fac_ribosome-bd_sf"/>
</dbReference>
<dbReference type="Pfam" id="PF00254">
    <property type="entry name" value="FKBP_C"/>
    <property type="match status" value="1"/>
</dbReference>
<evidence type="ECO:0000256" key="9">
    <source>
        <dbReference type="ARBA" id="ARBA00029986"/>
    </source>
</evidence>
<evidence type="ECO:0000256" key="4">
    <source>
        <dbReference type="ARBA" id="ARBA00016902"/>
    </source>
</evidence>
<dbReference type="PROSITE" id="PS50059">
    <property type="entry name" value="FKBP_PPIASE"/>
    <property type="match status" value="1"/>
</dbReference>
<dbReference type="InterPro" id="IPR027304">
    <property type="entry name" value="Trigger_fact/SurA_dom_sf"/>
</dbReference>
<evidence type="ECO:0000256" key="11">
    <source>
        <dbReference type="PROSITE-ProRule" id="PRU00277"/>
    </source>
</evidence>
<reference evidence="14 15" key="1">
    <citation type="submission" date="2023-11" db="EMBL/GenBank/DDBJ databases">
        <authorList>
            <person name="Bao R."/>
        </authorList>
    </citation>
    <scope>NUCLEOTIDE SEQUENCE [LARGE SCALE GENOMIC DNA]</scope>
    <source>
        <strain evidence="14 15">PJ23</strain>
    </source>
</reference>
<dbReference type="NCBIfam" id="TIGR00115">
    <property type="entry name" value="tig"/>
    <property type="match status" value="1"/>
</dbReference>
<dbReference type="SUPFAM" id="SSF109998">
    <property type="entry name" value="Triger factor/SurA peptide-binding domain-like"/>
    <property type="match status" value="1"/>
</dbReference>
<comment type="caution">
    <text evidence="14">The sequence shown here is derived from an EMBL/GenBank/DDBJ whole genome shotgun (WGS) entry which is preliminary data.</text>
</comment>
<dbReference type="SUPFAM" id="SSF54534">
    <property type="entry name" value="FKBP-like"/>
    <property type="match status" value="1"/>
</dbReference>
<feature type="domain" description="PPIase FKBP-type" evidence="13">
    <location>
        <begin position="169"/>
        <end position="251"/>
    </location>
</feature>
<dbReference type="InterPro" id="IPR008880">
    <property type="entry name" value="Trigger_fac_C"/>
</dbReference>
<evidence type="ECO:0000256" key="3">
    <source>
        <dbReference type="ARBA" id="ARBA00013194"/>
    </source>
</evidence>
<comment type="catalytic activity">
    <reaction evidence="1 10 11">
        <text>[protein]-peptidylproline (omega=180) = [protein]-peptidylproline (omega=0)</text>
        <dbReference type="Rhea" id="RHEA:16237"/>
        <dbReference type="Rhea" id="RHEA-COMP:10747"/>
        <dbReference type="Rhea" id="RHEA-COMP:10748"/>
        <dbReference type="ChEBI" id="CHEBI:83833"/>
        <dbReference type="ChEBI" id="CHEBI:83834"/>
        <dbReference type="EC" id="5.2.1.8"/>
    </reaction>
</comment>
<dbReference type="Pfam" id="PF05698">
    <property type="entry name" value="Trigger_C"/>
    <property type="match status" value="1"/>
</dbReference>
<keyword evidence="6 10" id="KW-0143">Chaperone</keyword>
<dbReference type="InterPro" id="IPR005215">
    <property type="entry name" value="Trig_fac"/>
</dbReference>
<protein>
    <recommendedName>
        <fullName evidence="4 10">Trigger factor</fullName>
        <shortName evidence="10">TF</shortName>
        <ecNumber evidence="3 10">5.2.1.8</ecNumber>
    </recommendedName>
    <alternativeName>
        <fullName evidence="9 10">PPIase</fullName>
    </alternativeName>
</protein>
<evidence type="ECO:0000313" key="15">
    <source>
        <dbReference type="Proteomes" id="UP001274321"/>
    </source>
</evidence>
<keyword evidence="10" id="KW-0963">Cytoplasm</keyword>
<comment type="similarity">
    <text evidence="2 10 12">Belongs to the FKBP-type PPIase family. Tig subfamily.</text>
</comment>
<comment type="domain">
    <text evidence="10">Consists of 3 domains; the N-terminus binds the ribosome, the middle domain has PPIase activity, while the C-terminus has intrinsic chaperone activity on its own.</text>
</comment>
<accession>A0ABU4RL04</accession>
<dbReference type="PANTHER" id="PTHR30560">
    <property type="entry name" value="TRIGGER FACTOR CHAPERONE AND PEPTIDYL-PROLYL CIS/TRANS ISOMERASE"/>
    <property type="match status" value="1"/>
</dbReference>
<keyword evidence="10 12" id="KW-0131">Cell cycle</keyword>
<name>A0ABU4RL04_9HYPH</name>
<evidence type="ECO:0000256" key="1">
    <source>
        <dbReference type="ARBA" id="ARBA00000971"/>
    </source>
</evidence>
<sequence length="448" mass="49113">MQVTQTLSEGLKREFRITVPAGDLDSRVATRLSDLQGKVQIKGFRPGKVPAAHLKRLYGRSVFGEVLQEVMTEANQKIVEDNKIKLAGQPKVSLPEEQAEIEGVAAGKNDLAYTVEVEVLPEITVGDLKTIKVERLVTDISDEQVDEMLARIAEQNATFEPKDGAAETGDQITIDFVGSIDGTPFEGGAGNDHPLVLGSGQFIPGFEEQLVGAKAGDEKTVTVSFPEDYRATELAGKDAAFAVTVKGIASSQNAKADDELATKLGMESLDKLKDAVREQIGNQQKQASRQKLKRALLDALDSTHSFDLPPSLVEQEFAGIWTQVEREIAQGGDAAKEGKSEDELKAEYRTIAERRVRLGLLLAEIGEKADIQVTNDEVTRAVVERARQFPGQEQQVWEFYQKTPEALAELRAPIFEEKVIDHIVELADVSDKTVTREELFADAESEEV</sequence>
<evidence type="ECO:0000313" key="14">
    <source>
        <dbReference type="EMBL" id="MDX6805502.1"/>
    </source>
</evidence>
<keyword evidence="7 10" id="KW-0413">Isomerase</keyword>
<dbReference type="InterPro" id="IPR046357">
    <property type="entry name" value="PPIase_dom_sf"/>
</dbReference>